<evidence type="ECO:0000313" key="3">
    <source>
        <dbReference type="EMBL" id="CAB4744383.1"/>
    </source>
</evidence>
<keyword evidence="1" id="KW-0812">Transmembrane</keyword>
<accession>A0A6J6TBZ6</accession>
<gene>
    <name evidence="2" type="ORF">UFOPK2648_00061</name>
    <name evidence="3" type="ORF">UFOPK2824_00357</name>
</gene>
<feature type="transmembrane region" description="Helical" evidence="1">
    <location>
        <begin position="85"/>
        <end position="104"/>
    </location>
</feature>
<protein>
    <submittedName>
        <fullName evidence="3">Unannotated protein</fullName>
    </submittedName>
</protein>
<evidence type="ECO:0000313" key="2">
    <source>
        <dbReference type="EMBL" id="CAB4696550.1"/>
    </source>
</evidence>
<proteinExistence type="predicted"/>
<name>A0A6J6TBZ6_9ZZZZ</name>
<dbReference type="EMBL" id="CAEZZD010000034">
    <property type="protein sequence ID" value="CAB4744383.1"/>
    <property type="molecule type" value="Genomic_DNA"/>
</dbReference>
<reference evidence="3" key="1">
    <citation type="submission" date="2020-05" db="EMBL/GenBank/DDBJ databases">
        <authorList>
            <person name="Chiriac C."/>
            <person name="Salcher M."/>
            <person name="Ghai R."/>
            <person name="Kavagutti S V."/>
        </authorList>
    </citation>
    <scope>NUCLEOTIDE SEQUENCE</scope>
</reference>
<evidence type="ECO:0000256" key="1">
    <source>
        <dbReference type="SAM" id="Phobius"/>
    </source>
</evidence>
<sequence>MVVAAGVVETVVTGAAEVAGATGIAVSVGATTGAAGTSGAIGVEFAANSAACEFKAKLDMIARNADDEIVAVAIRARRAGCGLRVINLVIFLVISLIFAIFIFAI</sequence>
<dbReference type="EMBL" id="CAEZYC010000001">
    <property type="protein sequence ID" value="CAB4696550.1"/>
    <property type="molecule type" value="Genomic_DNA"/>
</dbReference>
<keyword evidence="1" id="KW-0472">Membrane</keyword>
<dbReference type="AlphaFoldDB" id="A0A6J6TBZ6"/>
<organism evidence="3">
    <name type="scientific">freshwater metagenome</name>
    <dbReference type="NCBI Taxonomy" id="449393"/>
    <lineage>
        <taxon>unclassified sequences</taxon>
        <taxon>metagenomes</taxon>
        <taxon>ecological metagenomes</taxon>
    </lineage>
</organism>
<keyword evidence="1" id="KW-1133">Transmembrane helix</keyword>